<keyword evidence="5" id="KW-0408">Iron</keyword>
<feature type="domain" description="TauD/TfdA-like" evidence="6">
    <location>
        <begin position="5"/>
        <end position="277"/>
    </location>
</feature>
<keyword evidence="2" id="KW-0479">Metal-binding</keyword>
<keyword evidence="8" id="KW-1185">Reference proteome</keyword>
<dbReference type="STRING" id="1122125.GCA_000423185_04890"/>
<dbReference type="InterPro" id="IPR042098">
    <property type="entry name" value="TauD-like_sf"/>
</dbReference>
<dbReference type="PANTHER" id="PTHR30468:SF1">
    <property type="entry name" value="ALPHA-KETOGLUTARATE-DEPENDENT SULFONATE DIOXYGENASE"/>
    <property type="match status" value="1"/>
</dbReference>
<reference evidence="8" key="1">
    <citation type="submission" date="2017-05" db="EMBL/GenBank/DDBJ databases">
        <authorList>
            <person name="Macchi M."/>
            <person name="Festa S."/>
            <person name="Coppotelli B.M."/>
            <person name="Morelli I.S."/>
        </authorList>
    </citation>
    <scope>NUCLEOTIDE SEQUENCE [LARGE SCALE GENOMIC DNA]</scope>
    <source>
        <strain evidence="8">I</strain>
    </source>
</reference>
<evidence type="ECO:0000313" key="7">
    <source>
        <dbReference type="EMBL" id="OWJ63982.1"/>
    </source>
</evidence>
<evidence type="ECO:0000256" key="3">
    <source>
        <dbReference type="ARBA" id="ARBA00022964"/>
    </source>
</evidence>
<gene>
    <name evidence="7" type="ORF">BWR60_26970</name>
</gene>
<evidence type="ECO:0000313" key="8">
    <source>
        <dbReference type="Proteomes" id="UP000196655"/>
    </source>
</evidence>
<dbReference type="GO" id="GO:0046872">
    <property type="term" value="F:metal ion binding"/>
    <property type="evidence" value="ECO:0007669"/>
    <property type="project" value="UniProtKB-KW"/>
</dbReference>
<dbReference type="InterPro" id="IPR051323">
    <property type="entry name" value="AtsK-like"/>
</dbReference>
<accession>A0A211ZFB7</accession>
<dbReference type="AlphaFoldDB" id="A0A211ZFB7"/>
<organism evidence="7 8">
    <name type="scientific">Inquilinus limosus</name>
    <dbReference type="NCBI Taxonomy" id="171674"/>
    <lineage>
        <taxon>Bacteria</taxon>
        <taxon>Pseudomonadati</taxon>
        <taxon>Pseudomonadota</taxon>
        <taxon>Alphaproteobacteria</taxon>
        <taxon>Rhodospirillales</taxon>
        <taxon>Rhodospirillaceae</taxon>
        <taxon>Inquilinus</taxon>
    </lineage>
</organism>
<dbReference type="Gene3D" id="3.60.130.10">
    <property type="entry name" value="Clavaminate synthase-like"/>
    <property type="match status" value="1"/>
</dbReference>
<dbReference type="InterPro" id="IPR003819">
    <property type="entry name" value="TauD/TfdA-like"/>
</dbReference>
<comment type="caution">
    <text evidence="7">The sequence shown here is derived from an EMBL/GenBank/DDBJ whole genome shotgun (WGS) entry which is preliminary data.</text>
</comment>
<dbReference type="Proteomes" id="UP000196655">
    <property type="component" value="Unassembled WGS sequence"/>
</dbReference>
<dbReference type="EMBL" id="NHON01000072">
    <property type="protein sequence ID" value="OWJ63982.1"/>
    <property type="molecule type" value="Genomic_DNA"/>
</dbReference>
<dbReference type="RefSeq" id="WP_088154819.1">
    <property type="nucleotide sequence ID" value="NZ_NHON01000072.1"/>
</dbReference>
<dbReference type="SUPFAM" id="SSF51197">
    <property type="entry name" value="Clavaminate synthase-like"/>
    <property type="match status" value="1"/>
</dbReference>
<dbReference type="GO" id="GO:0000908">
    <property type="term" value="F:taurine dioxygenase activity"/>
    <property type="evidence" value="ECO:0007669"/>
    <property type="project" value="TreeGrafter"/>
</dbReference>
<comment type="similarity">
    <text evidence="1">Belongs to the TfdA dioxygenase family.</text>
</comment>
<evidence type="ECO:0000256" key="4">
    <source>
        <dbReference type="ARBA" id="ARBA00023002"/>
    </source>
</evidence>
<evidence type="ECO:0000256" key="2">
    <source>
        <dbReference type="ARBA" id="ARBA00022723"/>
    </source>
</evidence>
<keyword evidence="4" id="KW-0560">Oxidoreductase</keyword>
<proteinExistence type="inferred from homology"/>
<dbReference type="Pfam" id="PF02668">
    <property type="entry name" value="TauD"/>
    <property type="match status" value="1"/>
</dbReference>
<dbReference type="OrthoDB" id="7346227at2"/>
<dbReference type="PANTHER" id="PTHR30468">
    <property type="entry name" value="ALPHA-KETOGLUTARATE-DEPENDENT SULFONATE DIOXYGENASE"/>
    <property type="match status" value="1"/>
</dbReference>
<keyword evidence="3 7" id="KW-0223">Dioxygenase</keyword>
<dbReference type="GO" id="GO:0006790">
    <property type="term" value="P:sulfur compound metabolic process"/>
    <property type="evidence" value="ECO:0007669"/>
    <property type="project" value="TreeGrafter"/>
</dbReference>
<sequence>MSFTTRPLSELLGVEISGLDLATPPDEASFARIKSLFEANSLVVFRDQRFTPQQHIDFSRRFGELEIHVQHHFHLAGHQEILIVSNETREDGKPLGLADAGRYWHSDLSYKAEPSLGSLLHAQTLPPVEGDTLFVSMAAAYDALDDATKAQIEGLTAVHDYSARNVAQQAKSSLRPGLTADQAKTVPPVTHPVVRIHPATGRKALFVNEGFTTHINELERPQSDALLRRLFEHMIQPQFQYRHRWQAHDLVFWDNRATIHLATGCPPHLARTLYRTTVKGDRPIGPQDRAAA</sequence>
<evidence type="ECO:0000256" key="5">
    <source>
        <dbReference type="ARBA" id="ARBA00023004"/>
    </source>
</evidence>
<protein>
    <submittedName>
        <fullName evidence="7">Taurine dioxygenase</fullName>
    </submittedName>
</protein>
<evidence type="ECO:0000256" key="1">
    <source>
        <dbReference type="ARBA" id="ARBA00005896"/>
    </source>
</evidence>
<evidence type="ECO:0000259" key="6">
    <source>
        <dbReference type="Pfam" id="PF02668"/>
    </source>
</evidence>
<dbReference type="GO" id="GO:0005737">
    <property type="term" value="C:cytoplasm"/>
    <property type="evidence" value="ECO:0007669"/>
    <property type="project" value="TreeGrafter"/>
</dbReference>
<name>A0A211ZFB7_9PROT</name>